<proteinExistence type="inferred from homology"/>
<evidence type="ECO:0000313" key="4">
    <source>
        <dbReference type="Proteomes" id="UP000609531"/>
    </source>
</evidence>
<dbReference type="CDD" id="cd07012">
    <property type="entry name" value="PBP2_Bug_TTT"/>
    <property type="match status" value="1"/>
</dbReference>
<dbReference type="PANTHER" id="PTHR42928:SF5">
    <property type="entry name" value="BLR1237 PROTEIN"/>
    <property type="match status" value="1"/>
</dbReference>
<dbReference type="Gene3D" id="3.40.190.10">
    <property type="entry name" value="Periplasmic binding protein-like II"/>
    <property type="match status" value="1"/>
</dbReference>
<sequence length="318" mass="33354">MNRSMPCLALGALAAVLVGFGGDAEAQSYPDKPISVIVPFSPGGQTDIASRTLADALSEALGETVSVVNRAGAGGAIGTAEMAAADTDGYTLGVTASTPLMLKPFVSDVPYTVDSFDYVCRVFENPMFFAVKVDSDIASPKALADYAGSERLRYGSSGNGSVQHLAMLQFSDLAGVEGVHVANSSDADNLRNILADVITGTLTSSSVIKKNEDTLKPIGVMSRERSPIFPDVPTFAEEGFPVYYSLWGVLVGPKGMPEDVLATLRKGCADAQSSEAFQSRMNELGMVPAYMDGAEFEPLAKEESATSKALLEKAGLIQ</sequence>
<dbReference type="PANTHER" id="PTHR42928">
    <property type="entry name" value="TRICARBOXYLATE-BINDING PROTEIN"/>
    <property type="match status" value="1"/>
</dbReference>
<dbReference type="Gene3D" id="3.40.190.150">
    <property type="entry name" value="Bordetella uptake gene, domain 1"/>
    <property type="match status" value="1"/>
</dbReference>
<evidence type="ECO:0000256" key="1">
    <source>
        <dbReference type="ARBA" id="ARBA00006987"/>
    </source>
</evidence>
<dbReference type="PIRSF" id="PIRSF017082">
    <property type="entry name" value="YflP"/>
    <property type="match status" value="1"/>
</dbReference>
<comment type="similarity">
    <text evidence="1">Belongs to the UPF0065 (bug) family.</text>
</comment>
<accession>A0A934IS29</accession>
<keyword evidence="2" id="KW-0732">Signal</keyword>
<dbReference type="RefSeq" id="WP_198882535.1">
    <property type="nucleotide sequence ID" value="NZ_JAEKJA010000010.1"/>
</dbReference>
<feature type="signal peptide" evidence="2">
    <location>
        <begin position="1"/>
        <end position="26"/>
    </location>
</feature>
<organism evidence="3 4">
    <name type="scientific">Acuticoccus mangrovi</name>
    <dbReference type="NCBI Taxonomy" id="2796142"/>
    <lineage>
        <taxon>Bacteria</taxon>
        <taxon>Pseudomonadati</taxon>
        <taxon>Pseudomonadota</taxon>
        <taxon>Alphaproteobacteria</taxon>
        <taxon>Hyphomicrobiales</taxon>
        <taxon>Amorphaceae</taxon>
        <taxon>Acuticoccus</taxon>
    </lineage>
</organism>
<name>A0A934IS29_9HYPH</name>
<dbReference type="Pfam" id="PF03401">
    <property type="entry name" value="TctC"/>
    <property type="match status" value="1"/>
</dbReference>
<evidence type="ECO:0000256" key="2">
    <source>
        <dbReference type="SAM" id="SignalP"/>
    </source>
</evidence>
<dbReference type="EMBL" id="JAEKJA010000010">
    <property type="protein sequence ID" value="MBJ3776634.1"/>
    <property type="molecule type" value="Genomic_DNA"/>
</dbReference>
<dbReference type="Proteomes" id="UP000609531">
    <property type="component" value="Unassembled WGS sequence"/>
</dbReference>
<keyword evidence="4" id="KW-1185">Reference proteome</keyword>
<feature type="chain" id="PRO_5037300632" evidence="2">
    <location>
        <begin position="27"/>
        <end position="318"/>
    </location>
</feature>
<comment type="caution">
    <text evidence="3">The sequence shown here is derived from an EMBL/GenBank/DDBJ whole genome shotgun (WGS) entry which is preliminary data.</text>
</comment>
<dbReference type="AlphaFoldDB" id="A0A934IS29"/>
<dbReference type="InterPro" id="IPR005064">
    <property type="entry name" value="BUG"/>
</dbReference>
<protein>
    <submittedName>
        <fullName evidence="3">Tripartite tricarboxylate transporter substrate binding protein</fullName>
    </submittedName>
</protein>
<evidence type="ECO:0000313" key="3">
    <source>
        <dbReference type="EMBL" id="MBJ3776634.1"/>
    </source>
</evidence>
<reference evidence="3" key="1">
    <citation type="submission" date="2020-12" db="EMBL/GenBank/DDBJ databases">
        <title>Bacterial taxonomy.</title>
        <authorList>
            <person name="Pan X."/>
        </authorList>
    </citation>
    <scope>NUCLEOTIDE SEQUENCE</scope>
    <source>
        <strain evidence="3">B2012</strain>
    </source>
</reference>
<gene>
    <name evidence="3" type="ORF">JCR33_13090</name>
</gene>
<dbReference type="InterPro" id="IPR042100">
    <property type="entry name" value="Bug_dom1"/>
</dbReference>